<dbReference type="OrthoDB" id="5241264at2759"/>
<proteinExistence type="predicted"/>
<dbReference type="EMBL" id="JABEXW010000158">
    <property type="protein sequence ID" value="KAF4969548.1"/>
    <property type="molecule type" value="Genomic_DNA"/>
</dbReference>
<dbReference type="Proteomes" id="UP000622797">
    <property type="component" value="Unassembled WGS sequence"/>
</dbReference>
<sequence>MRKLSIRHRPHKSSTPPPHIWSSRGTKRTRAGLCRSSVDSQSNGIADGLTTPSSSEDEPDWQSLSLASSEYVSENESSASLDEAEPWYHKLQGQEFKPHQPCHWNPQIQQRHQDLHGHRLELRQLISESFERWSAGREYTALPDEGLPPRKRFKTSRLQSSVPRMEEVDGISDEKLVMVSHPVRSRNFFRLACPFHIYAPGRFQQCLIQDNLQSIEDVIKHLLRHHSRLPYCYICNESFETVIHRDDHILDNACTKRDPDPIAGLIEDQKAMLTRKDCYYWGEKKRWYRVWSIVFPTCEPPRSPYLDRGLGLIISMARDFWDLNGHQCVSDFLRHQDSDGEKDENSHYTLFELALDDLLNCIVDEHESLKIQSIGE</sequence>
<protein>
    <submittedName>
        <fullName evidence="2">Uncharacterized protein</fullName>
    </submittedName>
</protein>
<reference evidence="2" key="1">
    <citation type="journal article" date="2020" name="BMC Genomics">
        <title>Correction to: Identification and distribution of gene clusters required for synthesis of sphingolipid metabolism inhibitors in diverse species of the filamentous fungus Fusarium.</title>
        <authorList>
            <person name="Kim H.S."/>
            <person name="Lohmar J.M."/>
            <person name="Busman M."/>
            <person name="Brown D.W."/>
            <person name="Naumann T.A."/>
            <person name="Divon H.H."/>
            <person name="Lysoe E."/>
            <person name="Uhlig S."/>
            <person name="Proctor R.H."/>
        </authorList>
    </citation>
    <scope>NUCLEOTIDE SEQUENCE</scope>
    <source>
        <strain evidence="2">NRRL 20472</strain>
    </source>
</reference>
<evidence type="ECO:0000313" key="2">
    <source>
        <dbReference type="EMBL" id="KAF4969548.1"/>
    </source>
</evidence>
<organism evidence="2 3">
    <name type="scientific">Fusarium sarcochroum</name>
    <dbReference type="NCBI Taxonomy" id="1208366"/>
    <lineage>
        <taxon>Eukaryota</taxon>
        <taxon>Fungi</taxon>
        <taxon>Dikarya</taxon>
        <taxon>Ascomycota</taxon>
        <taxon>Pezizomycotina</taxon>
        <taxon>Sordariomycetes</taxon>
        <taxon>Hypocreomycetidae</taxon>
        <taxon>Hypocreales</taxon>
        <taxon>Nectriaceae</taxon>
        <taxon>Fusarium</taxon>
        <taxon>Fusarium lateritium species complex</taxon>
    </lineage>
</organism>
<evidence type="ECO:0000256" key="1">
    <source>
        <dbReference type="SAM" id="MobiDB-lite"/>
    </source>
</evidence>
<evidence type="ECO:0000313" key="3">
    <source>
        <dbReference type="Proteomes" id="UP000622797"/>
    </source>
</evidence>
<gene>
    <name evidence="2" type="ORF">FSARC_3231</name>
</gene>
<feature type="compositionally biased region" description="Basic residues" evidence="1">
    <location>
        <begin position="1"/>
        <end position="12"/>
    </location>
</feature>
<keyword evidence="3" id="KW-1185">Reference proteome</keyword>
<reference evidence="2" key="2">
    <citation type="submission" date="2020-05" db="EMBL/GenBank/DDBJ databases">
        <authorList>
            <person name="Kim H.-S."/>
            <person name="Proctor R.H."/>
            <person name="Brown D.W."/>
        </authorList>
    </citation>
    <scope>NUCLEOTIDE SEQUENCE</scope>
    <source>
        <strain evidence="2">NRRL 20472</strain>
    </source>
</reference>
<accession>A0A8H4U4Y0</accession>
<feature type="compositionally biased region" description="Polar residues" evidence="1">
    <location>
        <begin position="37"/>
        <end position="54"/>
    </location>
</feature>
<dbReference type="AlphaFoldDB" id="A0A8H4U4Y0"/>
<name>A0A8H4U4Y0_9HYPO</name>
<feature type="region of interest" description="Disordered" evidence="1">
    <location>
        <begin position="1"/>
        <end position="69"/>
    </location>
</feature>
<comment type="caution">
    <text evidence="2">The sequence shown here is derived from an EMBL/GenBank/DDBJ whole genome shotgun (WGS) entry which is preliminary data.</text>
</comment>